<organism evidence="1 2">
    <name type="scientific">Paenibacillus tianmuensis</name>
    <dbReference type="NCBI Taxonomy" id="624147"/>
    <lineage>
        <taxon>Bacteria</taxon>
        <taxon>Bacillati</taxon>
        <taxon>Bacillota</taxon>
        <taxon>Bacilli</taxon>
        <taxon>Bacillales</taxon>
        <taxon>Paenibacillaceae</taxon>
        <taxon>Paenibacillus</taxon>
    </lineage>
</organism>
<sequence length="51" mass="5760">MQKKLEALENTNSFAALQLQIHNNEINLQDIERSIAHYDVKAPAKGVLVEI</sequence>
<accession>A0A1G4TLP5</accession>
<dbReference type="RefSeq" id="WP_167670329.1">
    <property type="nucleotide sequence ID" value="NZ_FMTT01000057.1"/>
</dbReference>
<protein>
    <submittedName>
        <fullName evidence="1">Uncharacterized protein</fullName>
    </submittedName>
</protein>
<reference evidence="2" key="1">
    <citation type="submission" date="2016-10" db="EMBL/GenBank/DDBJ databases">
        <authorList>
            <person name="Varghese N."/>
            <person name="Submissions S."/>
        </authorList>
    </citation>
    <scope>NUCLEOTIDE SEQUENCE [LARGE SCALE GENOMIC DNA]</scope>
    <source>
        <strain evidence="2">CGMCC 1.8946</strain>
    </source>
</reference>
<gene>
    <name evidence="1" type="ORF">SAMN04487970_105714</name>
</gene>
<dbReference type="AlphaFoldDB" id="A0A1G4TLP5"/>
<dbReference type="EMBL" id="FMTT01000057">
    <property type="protein sequence ID" value="SCW82222.1"/>
    <property type="molecule type" value="Genomic_DNA"/>
</dbReference>
<name>A0A1G4TLP5_9BACL</name>
<evidence type="ECO:0000313" key="1">
    <source>
        <dbReference type="EMBL" id="SCW82222.1"/>
    </source>
</evidence>
<evidence type="ECO:0000313" key="2">
    <source>
        <dbReference type="Proteomes" id="UP000198601"/>
    </source>
</evidence>
<proteinExistence type="predicted"/>
<keyword evidence="2" id="KW-1185">Reference proteome</keyword>
<dbReference type="Proteomes" id="UP000198601">
    <property type="component" value="Unassembled WGS sequence"/>
</dbReference>